<accession>N1PU60</accession>
<protein>
    <submittedName>
        <fullName evidence="2">Uncharacterized protein</fullName>
    </submittedName>
</protein>
<dbReference type="Proteomes" id="UP000016933">
    <property type="component" value="Unassembled WGS sequence"/>
</dbReference>
<feature type="chain" id="PRO_5004109345" evidence="1">
    <location>
        <begin position="21"/>
        <end position="139"/>
    </location>
</feature>
<evidence type="ECO:0000256" key="1">
    <source>
        <dbReference type="SAM" id="SignalP"/>
    </source>
</evidence>
<proteinExistence type="predicted"/>
<reference evidence="2 3" key="2">
    <citation type="journal article" date="2012" name="PLoS Pathog.">
        <title>Diverse lifestyles and strategies of plant pathogenesis encoded in the genomes of eighteen Dothideomycetes fungi.</title>
        <authorList>
            <person name="Ohm R.A."/>
            <person name="Feau N."/>
            <person name="Henrissat B."/>
            <person name="Schoch C.L."/>
            <person name="Horwitz B.A."/>
            <person name="Barry K.W."/>
            <person name="Condon B.J."/>
            <person name="Copeland A.C."/>
            <person name="Dhillon B."/>
            <person name="Glaser F."/>
            <person name="Hesse C.N."/>
            <person name="Kosti I."/>
            <person name="LaButti K."/>
            <person name="Lindquist E.A."/>
            <person name="Lucas S."/>
            <person name="Salamov A.A."/>
            <person name="Bradshaw R.E."/>
            <person name="Ciuffetti L."/>
            <person name="Hamelin R.C."/>
            <person name="Kema G.H.J."/>
            <person name="Lawrence C."/>
            <person name="Scott J.A."/>
            <person name="Spatafora J.W."/>
            <person name="Turgeon B.G."/>
            <person name="de Wit P.J.G.M."/>
            <person name="Zhong S."/>
            <person name="Goodwin S.B."/>
            <person name="Grigoriev I.V."/>
        </authorList>
    </citation>
    <scope>NUCLEOTIDE SEQUENCE [LARGE SCALE GENOMIC DNA]</scope>
    <source>
        <strain evidence="3">NZE10 / CBS 128990</strain>
    </source>
</reference>
<gene>
    <name evidence="2" type="ORF">DOTSEDRAFT_22015</name>
</gene>
<reference evidence="3" key="1">
    <citation type="journal article" date="2012" name="PLoS Genet.">
        <title>The genomes of the fungal plant pathogens Cladosporium fulvum and Dothistroma septosporum reveal adaptation to different hosts and lifestyles but also signatures of common ancestry.</title>
        <authorList>
            <person name="de Wit P.J.G.M."/>
            <person name="van der Burgt A."/>
            <person name="Oekmen B."/>
            <person name="Stergiopoulos I."/>
            <person name="Abd-Elsalam K.A."/>
            <person name="Aerts A.L."/>
            <person name="Bahkali A.H."/>
            <person name="Beenen H.G."/>
            <person name="Chettri P."/>
            <person name="Cox M.P."/>
            <person name="Datema E."/>
            <person name="de Vries R.P."/>
            <person name="Dhillon B."/>
            <person name="Ganley A.R."/>
            <person name="Griffiths S.A."/>
            <person name="Guo Y."/>
            <person name="Hamelin R.C."/>
            <person name="Henrissat B."/>
            <person name="Kabir M.S."/>
            <person name="Jashni M.K."/>
            <person name="Kema G."/>
            <person name="Klaubauf S."/>
            <person name="Lapidus A."/>
            <person name="Levasseur A."/>
            <person name="Lindquist E."/>
            <person name="Mehrabi R."/>
            <person name="Ohm R.A."/>
            <person name="Owen T.J."/>
            <person name="Salamov A."/>
            <person name="Schwelm A."/>
            <person name="Schijlen E."/>
            <person name="Sun H."/>
            <person name="van den Burg H.A."/>
            <person name="van Ham R.C.H.J."/>
            <person name="Zhang S."/>
            <person name="Goodwin S.B."/>
            <person name="Grigoriev I.V."/>
            <person name="Collemare J."/>
            <person name="Bradshaw R.E."/>
        </authorList>
    </citation>
    <scope>NUCLEOTIDE SEQUENCE [LARGE SCALE GENOMIC DNA]</scope>
    <source>
        <strain evidence="3">NZE10 / CBS 128990</strain>
    </source>
</reference>
<evidence type="ECO:0000313" key="2">
    <source>
        <dbReference type="EMBL" id="EME45890.1"/>
    </source>
</evidence>
<dbReference type="AlphaFoldDB" id="N1PU60"/>
<dbReference type="EMBL" id="KB446537">
    <property type="protein sequence ID" value="EME45890.1"/>
    <property type="molecule type" value="Genomic_DNA"/>
</dbReference>
<dbReference type="OMA" id="NRICTEP"/>
<sequence length="139" mass="15844">MVNIWSPLTVIACLFGAVRSKWTFDLAIYRYDNRICTEPSIGKMEIVRGNGKCHSFKDNAPFNGYAITWAAHKDYGETPRRYGECMVLVWEQHGCYGRYLGYLSYANNETLFGHCFGDFADDHGVLGSARSMMIVCKKF</sequence>
<dbReference type="HOGENOM" id="CLU_1845041_0_0_1"/>
<organism evidence="2 3">
    <name type="scientific">Dothistroma septosporum (strain NZE10 / CBS 128990)</name>
    <name type="common">Red band needle blight fungus</name>
    <name type="synonym">Mycosphaerella pini</name>
    <dbReference type="NCBI Taxonomy" id="675120"/>
    <lineage>
        <taxon>Eukaryota</taxon>
        <taxon>Fungi</taxon>
        <taxon>Dikarya</taxon>
        <taxon>Ascomycota</taxon>
        <taxon>Pezizomycotina</taxon>
        <taxon>Dothideomycetes</taxon>
        <taxon>Dothideomycetidae</taxon>
        <taxon>Mycosphaerellales</taxon>
        <taxon>Mycosphaerellaceae</taxon>
        <taxon>Dothistroma</taxon>
    </lineage>
</organism>
<keyword evidence="3" id="KW-1185">Reference proteome</keyword>
<feature type="signal peptide" evidence="1">
    <location>
        <begin position="1"/>
        <end position="20"/>
    </location>
</feature>
<evidence type="ECO:0000313" key="3">
    <source>
        <dbReference type="Proteomes" id="UP000016933"/>
    </source>
</evidence>
<keyword evidence="1" id="KW-0732">Signal</keyword>
<name>N1PU60_DOTSN</name>